<dbReference type="RefSeq" id="WP_093717229.1">
    <property type="nucleotide sequence ID" value="NZ_FONG01000027.1"/>
</dbReference>
<dbReference type="InterPro" id="IPR045097">
    <property type="entry name" value="Thymidate_synth/dCMP_Mease"/>
</dbReference>
<evidence type="ECO:0000256" key="1">
    <source>
        <dbReference type="ARBA" id="ARBA00022603"/>
    </source>
</evidence>
<reference evidence="4 5" key="1">
    <citation type="submission" date="2016-10" db="EMBL/GenBank/DDBJ databases">
        <authorList>
            <person name="de Groot N.N."/>
        </authorList>
    </citation>
    <scope>NUCLEOTIDE SEQUENCE [LARGE SCALE GENOMIC DNA]</scope>
    <source>
        <strain evidence="4 5">CGMCC 4.3510</strain>
    </source>
</reference>
<dbReference type="PANTHER" id="PTHR11548:SF9">
    <property type="entry name" value="THYMIDYLATE SYNTHASE"/>
    <property type="match status" value="1"/>
</dbReference>
<protein>
    <submittedName>
        <fullName evidence="4">Thymidylate synthase</fullName>
    </submittedName>
</protein>
<dbReference type="EMBL" id="FONG01000027">
    <property type="protein sequence ID" value="SFF75285.1"/>
    <property type="molecule type" value="Genomic_DNA"/>
</dbReference>
<dbReference type="AlphaFoldDB" id="A0A1I2L7V6"/>
<dbReference type="InterPro" id="IPR023451">
    <property type="entry name" value="Thymidate_synth/dCMP_Mease_dom"/>
</dbReference>
<dbReference type="InterPro" id="IPR036926">
    <property type="entry name" value="Thymidate_synth/dCMP_Mease_sf"/>
</dbReference>
<accession>A0A1I2L7V6</accession>
<dbReference type="GO" id="GO:0004799">
    <property type="term" value="F:thymidylate synthase activity"/>
    <property type="evidence" value="ECO:0007669"/>
    <property type="project" value="TreeGrafter"/>
</dbReference>
<dbReference type="Gene3D" id="3.30.572.10">
    <property type="entry name" value="Thymidylate synthase/dCMP hydroxymethylase domain"/>
    <property type="match status" value="1"/>
</dbReference>
<sequence>MPSPTTYPDLHAAYVGLLTRVSDDPDFRISARGNDAAEIIGASFRLPDPRQRLPYLAARKANPVFHYAETLWYLAGRRDLDMIGYYAPSMRSGSADGIHLGGSAYGHTIFQPAPGASVSPFDRAMDLLRTEADTKRAYIPVFTAGELNDPDNPDMACLAGLHLLPRQGRLHMVCYMRANDLDCGLLSDVFSFTMIQEYAAVRLGLELGTYTHHIGSAHICDRNADRVRRVLDEAATVPSHPAQFAFPTMPAATDTATLDTVLRYEELLRTDQLRCTAADIAATGLDVYWQQPLLLFEIYRQIQHERTDHVSTDVLGALDPGLRWLVEQRWPACTPTTSTAGDRR</sequence>
<proteinExistence type="predicted"/>
<name>A0A1I2L7V6_9ACTN</name>
<dbReference type="Pfam" id="PF00303">
    <property type="entry name" value="Thymidylat_synt"/>
    <property type="match status" value="1"/>
</dbReference>
<dbReference type="STRING" id="380248.SAMN05216251_12759"/>
<keyword evidence="2" id="KW-0808">Transferase</keyword>
<dbReference type="GO" id="GO:0032259">
    <property type="term" value="P:methylation"/>
    <property type="evidence" value="ECO:0007669"/>
    <property type="project" value="UniProtKB-KW"/>
</dbReference>
<organism evidence="4 5">
    <name type="scientific">Actinacidiphila alni</name>
    <dbReference type="NCBI Taxonomy" id="380248"/>
    <lineage>
        <taxon>Bacteria</taxon>
        <taxon>Bacillati</taxon>
        <taxon>Actinomycetota</taxon>
        <taxon>Actinomycetes</taxon>
        <taxon>Kitasatosporales</taxon>
        <taxon>Streptomycetaceae</taxon>
        <taxon>Actinacidiphila</taxon>
    </lineage>
</organism>
<gene>
    <name evidence="4" type="ORF">SAMN05216251_12759</name>
</gene>
<keyword evidence="5" id="KW-1185">Reference proteome</keyword>
<evidence type="ECO:0000259" key="3">
    <source>
        <dbReference type="Pfam" id="PF00303"/>
    </source>
</evidence>
<evidence type="ECO:0000256" key="2">
    <source>
        <dbReference type="ARBA" id="ARBA00022679"/>
    </source>
</evidence>
<dbReference type="GO" id="GO:0006231">
    <property type="term" value="P:dTMP biosynthetic process"/>
    <property type="evidence" value="ECO:0007669"/>
    <property type="project" value="TreeGrafter"/>
</dbReference>
<keyword evidence="1" id="KW-0489">Methyltransferase</keyword>
<dbReference type="PANTHER" id="PTHR11548">
    <property type="entry name" value="THYMIDYLATE SYNTHASE 1"/>
    <property type="match status" value="1"/>
</dbReference>
<feature type="domain" description="Thymidylate synthase/dCMP hydroxymethylase" evidence="3">
    <location>
        <begin position="13"/>
        <end position="234"/>
    </location>
</feature>
<dbReference type="SUPFAM" id="SSF55831">
    <property type="entry name" value="Thymidylate synthase/dCMP hydroxymethylase"/>
    <property type="match status" value="1"/>
</dbReference>
<dbReference type="OrthoDB" id="9774633at2"/>
<evidence type="ECO:0000313" key="4">
    <source>
        <dbReference type="EMBL" id="SFF75285.1"/>
    </source>
</evidence>
<dbReference type="Proteomes" id="UP000199323">
    <property type="component" value="Unassembled WGS sequence"/>
</dbReference>
<evidence type="ECO:0000313" key="5">
    <source>
        <dbReference type="Proteomes" id="UP000199323"/>
    </source>
</evidence>
<dbReference type="GO" id="GO:0005829">
    <property type="term" value="C:cytosol"/>
    <property type="evidence" value="ECO:0007669"/>
    <property type="project" value="TreeGrafter"/>
</dbReference>